<proteinExistence type="predicted"/>
<dbReference type="Proteomes" id="UP001165296">
    <property type="component" value="Unassembled WGS sequence"/>
</dbReference>
<accession>A0ABS8AVG7</accession>
<sequence>MKNALLTLAFAAAAFTAQAQQPAAKAASAAAAAAPAIATPAGYTDMMAATITELNSTGDPAQLKEIVSKFERAAAAVPTDWLPQYYQAYGRLLTCFTSKEEGDIKDKYLDQAEASLAQARKLGGDESELLVLQAYIHQARLGIAPMARSMKYSALSREALVQAKKLNPANPRIYLVEGNNVYFTPKMFGGGPEAAKPLFEEAKVRYAAFQPASVLAPGWGERQLQGRLKSYTAQPAAAPAQAAK</sequence>
<gene>
    <name evidence="2" type="ORF">LGH74_14065</name>
</gene>
<name>A0ABS8AVG7_9BACT</name>
<evidence type="ECO:0000256" key="1">
    <source>
        <dbReference type="SAM" id="SignalP"/>
    </source>
</evidence>
<evidence type="ECO:0000313" key="3">
    <source>
        <dbReference type="Proteomes" id="UP001165296"/>
    </source>
</evidence>
<dbReference type="EMBL" id="JAJADR010000003">
    <property type="protein sequence ID" value="MCB2409112.1"/>
    <property type="molecule type" value="Genomic_DNA"/>
</dbReference>
<dbReference type="RefSeq" id="WP_226176628.1">
    <property type="nucleotide sequence ID" value="NZ_JAJADR010000003.1"/>
</dbReference>
<feature type="chain" id="PRO_5047409657" evidence="1">
    <location>
        <begin position="20"/>
        <end position="244"/>
    </location>
</feature>
<keyword evidence="1" id="KW-0732">Signal</keyword>
<comment type="caution">
    <text evidence="2">The sequence shown here is derived from an EMBL/GenBank/DDBJ whole genome shotgun (WGS) entry which is preliminary data.</text>
</comment>
<feature type="signal peptide" evidence="1">
    <location>
        <begin position="1"/>
        <end position="19"/>
    </location>
</feature>
<evidence type="ECO:0000313" key="2">
    <source>
        <dbReference type="EMBL" id="MCB2409112.1"/>
    </source>
</evidence>
<organism evidence="2 3">
    <name type="scientific">Hymenobacter lucidus</name>
    <dbReference type="NCBI Taxonomy" id="2880930"/>
    <lineage>
        <taxon>Bacteria</taxon>
        <taxon>Pseudomonadati</taxon>
        <taxon>Bacteroidota</taxon>
        <taxon>Cytophagia</taxon>
        <taxon>Cytophagales</taxon>
        <taxon>Hymenobacteraceae</taxon>
        <taxon>Hymenobacter</taxon>
    </lineage>
</organism>
<reference evidence="2" key="1">
    <citation type="submission" date="2021-10" db="EMBL/GenBank/DDBJ databases">
        <authorList>
            <person name="Dean J.D."/>
            <person name="Kim M.K."/>
            <person name="Newey C.N."/>
            <person name="Stoker T.S."/>
            <person name="Thompson D.W."/>
            <person name="Grose J.H."/>
        </authorList>
    </citation>
    <scope>NUCLEOTIDE SEQUENCE</scope>
    <source>
        <strain evidence="2">BT178</strain>
    </source>
</reference>
<protein>
    <submittedName>
        <fullName evidence="2">Uncharacterized protein</fullName>
    </submittedName>
</protein>
<keyword evidence="3" id="KW-1185">Reference proteome</keyword>